<name>A0A0D3F9Z7_9ORYZ</name>
<evidence type="ECO:0008006" key="11">
    <source>
        <dbReference type="Google" id="ProtNLM"/>
    </source>
</evidence>
<feature type="signal peptide" evidence="8">
    <location>
        <begin position="1"/>
        <end position="30"/>
    </location>
</feature>
<dbReference type="InterPro" id="IPR010851">
    <property type="entry name" value="DEFL"/>
</dbReference>
<dbReference type="GO" id="GO:0005576">
    <property type="term" value="C:extracellular region"/>
    <property type="evidence" value="ECO:0007669"/>
    <property type="project" value="UniProtKB-SubCell"/>
</dbReference>
<dbReference type="GO" id="GO:0050832">
    <property type="term" value="P:defense response to fungus"/>
    <property type="evidence" value="ECO:0007669"/>
    <property type="project" value="UniProtKB-KW"/>
</dbReference>
<reference evidence="9" key="2">
    <citation type="submission" date="2015-03" db="UniProtKB">
        <authorList>
            <consortium name="EnsemblPlants"/>
        </authorList>
    </citation>
    <scope>IDENTIFICATION</scope>
</reference>
<dbReference type="PANTHER" id="PTHR34783:SF1">
    <property type="entry name" value="DEFENSIN-LIKE PROTEIN 144-RELATED"/>
    <property type="match status" value="1"/>
</dbReference>
<keyword evidence="3" id="KW-0964">Secreted</keyword>
<keyword evidence="7" id="KW-0611">Plant defense</keyword>
<dbReference type="PaxDb" id="65489-OBART02G30980.1"/>
<evidence type="ECO:0000256" key="7">
    <source>
        <dbReference type="ARBA" id="ARBA00022821"/>
    </source>
</evidence>
<evidence type="ECO:0000313" key="9">
    <source>
        <dbReference type="EnsemblPlants" id="OBART02G30980.1"/>
    </source>
</evidence>
<dbReference type="GO" id="GO:0031640">
    <property type="term" value="P:killing of cells of another organism"/>
    <property type="evidence" value="ECO:0007669"/>
    <property type="project" value="UniProtKB-KW"/>
</dbReference>
<keyword evidence="5" id="KW-0295">Fungicide</keyword>
<dbReference type="PANTHER" id="PTHR34783">
    <property type="entry name" value="DEFENSIN-LIKE PROTEIN 144-RELATED"/>
    <property type="match status" value="1"/>
</dbReference>
<evidence type="ECO:0000313" key="10">
    <source>
        <dbReference type="Proteomes" id="UP000026960"/>
    </source>
</evidence>
<evidence type="ECO:0000256" key="5">
    <source>
        <dbReference type="ARBA" id="ARBA00022577"/>
    </source>
</evidence>
<evidence type="ECO:0000256" key="2">
    <source>
        <dbReference type="ARBA" id="ARBA00006722"/>
    </source>
</evidence>
<dbReference type="Pfam" id="PF07333">
    <property type="entry name" value="SLR1-BP"/>
    <property type="match status" value="1"/>
</dbReference>
<evidence type="ECO:0000256" key="6">
    <source>
        <dbReference type="ARBA" id="ARBA00022729"/>
    </source>
</evidence>
<dbReference type="HOGENOM" id="CLU_184156_2_0_1"/>
<sequence>MKSREEGSMEPDRVMFLVAIIGALLLSSSAMATTAEGGGDVPPPGGEACRRVYDPPDENCDPDSCKAICSLRYNGVGVCDPVGCQCTYCHPPSPPPKFRTSGQ</sequence>
<proteinExistence type="inferred from homology"/>
<evidence type="ECO:0000256" key="4">
    <source>
        <dbReference type="ARBA" id="ARBA00022529"/>
    </source>
</evidence>
<keyword evidence="10" id="KW-1185">Reference proteome</keyword>
<reference evidence="9" key="1">
    <citation type="journal article" date="2009" name="Rice">
        <title>De Novo Next Generation Sequencing of Plant Genomes.</title>
        <authorList>
            <person name="Rounsley S."/>
            <person name="Marri P.R."/>
            <person name="Yu Y."/>
            <person name="He R."/>
            <person name="Sisneros N."/>
            <person name="Goicoechea J.L."/>
            <person name="Lee S.J."/>
            <person name="Angelova A."/>
            <person name="Kudrna D."/>
            <person name="Luo M."/>
            <person name="Affourtit J."/>
            <person name="Desany B."/>
            <person name="Knight J."/>
            <person name="Niazi F."/>
            <person name="Egholm M."/>
            <person name="Wing R.A."/>
        </authorList>
    </citation>
    <scope>NUCLEOTIDE SEQUENCE [LARGE SCALE GENOMIC DNA]</scope>
    <source>
        <strain evidence="9">cv. IRGC 105608</strain>
    </source>
</reference>
<keyword evidence="6 8" id="KW-0732">Signal</keyword>
<organism evidence="9">
    <name type="scientific">Oryza barthii</name>
    <dbReference type="NCBI Taxonomy" id="65489"/>
    <lineage>
        <taxon>Eukaryota</taxon>
        <taxon>Viridiplantae</taxon>
        <taxon>Streptophyta</taxon>
        <taxon>Embryophyta</taxon>
        <taxon>Tracheophyta</taxon>
        <taxon>Spermatophyta</taxon>
        <taxon>Magnoliopsida</taxon>
        <taxon>Liliopsida</taxon>
        <taxon>Poales</taxon>
        <taxon>Poaceae</taxon>
        <taxon>BOP clade</taxon>
        <taxon>Oryzoideae</taxon>
        <taxon>Oryzeae</taxon>
        <taxon>Oryzinae</taxon>
        <taxon>Oryza</taxon>
    </lineage>
</organism>
<comment type="subcellular location">
    <subcellularLocation>
        <location evidence="1">Secreted</location>
    </subcellularLocation>
</comment>
<accession>A0A0D3F9Z7</accession>
<evidence type="ECO:0000256" key="8">
    <source>
        <dbReference type="SAM" id="SignalP"/>
    </source>
</evidence>
<comment type="similarity">
    <text evidence="2">Belongs to the DEFL family.</text>
</comment>
<dbReference type="Proteomes" id="UP000026960">
    <property type="component" value="Chromosome 2"/>
</dbReference>
<keyword evidence="4" id="KW-0929">Antimicrobial</keyword>
<evidence type="ECO:0000256" key="3">
    <source>
        <dbReference type="ARBA" id="ARBA00022525"/>
    </source>
</evidence>
<evidence type="ECO:0000256" key="1">
    <source>
        <dbReference type="ARBA" id="ARBA00004613"/>
    </source>
</evidence>
<feature type="chain" id="PRO_5002275572" description="Knottin scorpion toxin-like domain-containing protein" evidence="8">
    <location>
        <begin position="31"/>
        <end position="103"/>
    </location>
</feature>
<dbReference type="EnsemblPlants" id="OBART02G30980.1">
    <property type="protein sequence ID" value="OBART02G30980.1"/>
    <property type="gene ID" value="OBART02G30980"/>
</dbReference>
<protein>
    <recommendedName>
        <fullName evidence="11">Knottin scorpion toxin-like domain-containing protein</fullName>
    </recommendedName>
</protein>
<dbReference type="Gramene" id="OBART02G30980.1">
    <property type="protein sequence ID" value="OBART02G30980.1"/>
    <property type="gene ID" value="OBART02G30980"/>
</dbReference>
<dbReference type="AlphaFoldDB" id="A0A0D3F9Z7"/>